<keyword evidence="1" id="KW-0812">Transmembrane</keyword>
<organism evidence="2 3">
    <name type="scientific">Streptomyces himastatinicus ATCC 53653</name>
    <dbReference type="NCBI Taxonomy" id="457427"/>
    <lineage>
        <taxon>Bacteria</taxon>
        <taxon>Bacillati</taxon>
        <taxon>Actinomycetota</taxon>
        <taxon>Actinomycetes</taxon>
        <taxon>Kitasatosporales</taxon>
        <taxon>Streptomycetaceae</taxon>
        <taxon>Streptomyces</taxon>
        <taxon>Streptomyces violaceusniger group</taxon>
    </lineage>
</organism>
<keyword evidence="1" id="KW-1133">Transmembrane helix</keyword>
<accession>D9WMM8</accession>
<evidence type="ECO:0000313" key="2">
    <source>
        <dbReference type="EMBL" id="EFL27894.1"/>
    </source>
</evidence>
<dbReference type="AlphaFoldDB" id="D9WMM8"/>
<dbReference type="Proteomes" id="UP000003963">
    <property type="component" value="Unassembled WGS sequence"/>
</dbReference>
<evidence type="ECO:0000256" key="1">
    <source>
        <dbReference type="SAM" id="Phobius"/>
    </source>
</evidence>
<feature type="transmembrane region" description="Helical" evidence="1">
    <location>
        <begin position="92"/>
        <end position="110"/>
    </location>
</feature>
<dbReference type="HOGENOM" id="CLU_1843989_0_0_11"/>
<name>D9WMM8_9ACTN</name>
<sequence length="139" mass="15224">MSRRWWRPGWRGWSARSLRRSGRRLPGQHPVDYLVLLTVFGLMLVAARTAVAGAPLWATIGAHLTFLTINRAVLEGNERDAGVSVDQTTPDAVLLVPAYLLVATVAFLAYGRIARRGSLTASSDLPRPDGQPYVRHHGG</sequence>
<proteinExistence type="predicted"/>
<gene>
    <name evidence="2" type="ORF">SSOG_07608</name>
</gene>
<protein>
    <submittedName>
        <fullName evidence="2">Uncharacterized protein</fullName>
    </submittedName>
</protein>
<evidence type="ECO:0000313" key="3">
    <source>
        <dbReference type="Proteomes" id="UP000003963"/>
    </source>
</evidence>
<dbReference type="EMBL" id="GG657754">
    <property type="protein sequence ID" value="EFL27894.1"/>
    <property type="molecule type" value="Genomic_DNA"/>
</dbReference>
<keyword evidence="1" id="KW-0472">Membrane</keyword>
<keyword evidence="3" id="KW-1185">Reference proteome</keyword>
<reference evidence="2 3" key="1">
    <citation type="submission" date="2009-02" db="EMBL/GenBank/DDBJ databases">
        <title>Annotation of Streptomyces hygroscopicus strain ATCC 53653.</title>
        <authorList>
            <consortium name="The Broad Institute Genome Sequencing Platform"/>
            <consortium name="Broad Institute Microbial Sequencing Center"/>
            <person name="Fischbach M."/>
            <person name="Godfrey P."/>
            <person name="Ward D."/>
            <person name="Young S."/>
            <person name="Zeng Q."/>
            <person name="Koehrsen M."/>
            <person name="Alvarado L."/>
            <person name="Berlin A.M."/>
            <person name="Bochicchio J."/>
            <person name="Borenstein D."/>
            <person name="Chapman S.B."/>
            <person name="Chen Z."/>
            <person name="Engels R."/>
            <person name="Freedman E."/>
            <person name="Gellesch M."/>
            <person name="Goldberg J."/>
            <person name="Griggs A."/>
            <person name="Gujja S."/>
            <person name="Heilman E.R."/>
            <person name="Heiman D.I."/>
            <person name="Hepburn T.A."/>
            <person name="Howarth C."/>
            <person name="Jen D."/>
            <person name="Larson L."/>
            <person name="Lewis B."/>
            <person name="Mehta T."/>
            <person name="Park D."/>
            <person name="Pearson M."/>
            <person name="Richards J."/>
            <person name="Roberts A."/>
            <person name="Saif S."/>
            <person name="Shea T.D."/>
            <person name="Shenoy N."/>
            <person name="Sisk P."/>
            <person name="Stolte C."/>
            <person name="Sykes S.N."/>
            <person name="Thomson T."/>
            <person name="Walk T."/>
            <person name="White J."/>
            <person name="Yandava C."/>
            <person name="Straight P."/>
            <person name="Clardy J."/>
            <person name="Hung D."/>
            <person name="Kolter R."/>
            <person name="Mekalanos J."/>
            <person name="Walker S."/>
            <person name="Walsh C.T."/>
            <person name="Wieland-Brown L.C."/>
            <person name="Haas B."/>
            <person name="Nusbaum C."/>
            <person name="Birren B."/>
        </authorList>
    </citation>
    <scope>NUCLEOTIDE SEQUENCE [LARGE SCALE GENOMIC DNA]</scope>
    <source>
        <strain evidence="2 3">ATCC 53653</strain>
    </source>
</reference>
<dbReference type="STRING" id="457427.SSOG_07608"/>